<evidence type="ECO:0000313" key="1">
    <source>
        <dbReference type="EMBL" id="EIY19548.1"/>
    </source>
</evidence>
<evidence type="ECO:0000313" key="2">
    <source>
        <dbReference type="Proteomes" id="UP000003741"/>
    </source>
</evidence>
<dbReference type="SUPFAM" id="SSF49464">
    <property type="entry name" value="Carboxypeptidase regulatory domain-like"/>
    <property type="match status" value="1"/>
</dbReference>
<dbReference type="InterPro" id="IPR008969">
    <property type="entry name" value="CarboxyPept-like_regulatory"/>
</dbReference>
<gene>
    <name evidence="1" type="ORF">HMPREF1062_05667</name>
</gene>
<comment type="caution">
    <text evidence="1">The sequence shown here is derived from an EMBL/GenBank/DDBJ whole genome shotgun (WGS) entry which is preliminary data.</text>
</comment>
<dbReference type="Proteomes" id="UP000003741">
    <property type="component" value="Unassembled WGS sequence"/>
</dbReference>
<evidence type="ECO:0008006" key="3">
    <source>
        <dbReference type="Google" id="ProtNLM"/>
    </source>
</evidence>
<proteinExistence type="predicted"/>
<accession>I9PT12</accession>
<dbReference type="PATRIC" id="fig|997874.3.peg.5827"/>
<dbReference type="EMBL" id="AGXG01000132">
    <property type="protein sequence ID" value="EIY19548.1"/>
    <property type="molecule type" value="Genomic_DNA"/>
</dbReference>
<dbReference type="HOGENOM" id="CLU_2912663_0_0_10"/>
<keyword evidence="2" id="KW-1185">Reference proteome</keyword>
<dbReference type="AlphaFoldDB" id="I9PT12"/>
<organism evidence="1 2">
    <name type="scientific">Bacteroides cellulosilyticus CL02T12C19</name>
    <dbReference type="NCBI Taxonomy" id="997874"/>
    <lineage>
        <taxon>Bacteria</taxon>
        <taxon>Pseudomonadati</taxon>
        <taxon>Bacteroidota</taxon>
        <taxon>Bacteroidia</taxon>
        <taxon>Bacteroidales</taxon>
        <taxon>Bacteroidaceae</taxon>
        <taxon>Bacteroides</taxon>
    </lineage>
</organism>
<name>I9PT12_9BACE</name>
<reference evidence="1 2" key="1">
    <citation type="submission" date="2012-02" db="EMBL/GenBank/DDBJ databases">
        <title>The Genome Sequence of Bacteroides cellulosilyticus CL02T12C19.</title>
        <authorList>
            <consortium name="The Broad Institute Genome Sequencing Platform"/>
            <person name="Earl A."/>
            <person name="Ward D."/>
            <person name="Feldgarden M."/>
            <person name="Gevers D."/>
            <person name="Zitomersky N.L."/>
            <person name="Coyne M.J."/>
            <person name="Comstock L.E."/>
            <person name="Young S.K."/>
            <person name="Zeng Q."/>
            <person name="Gargeya S."/>
            <person name="Fitzgerald M."/>
            <person name="Haas B."/>
            <person name="Abouelleil A."/>
            <person name="Alvarado L."/>
            <person name="Arachchi H.M."/>
            <person name="Berlin A."/>
            <person name="Chapman S.B."/>
            <person name="Gearin G."/>
            <person name="Goldberg J."/>
            <person name="Griggs A."/>
            <person name="Gujja S."/>
            <person name="Hansen M."/>
            <person name="Heiman D."/>
            <person name="Howarth C."/>
            <person name="Larimer J."/>
            <person name="Lui A."/>
            <person name="MacDonald P.J.P."/>
            <person name="McCowen C."/>
            <person name="Montmayeur A."/>
            <person name="Murphy C."/>
            <person name="Neiman D."/>
            <person name="Pearson M."/>
            <person name="Priest M."/>
            <person name="Roberts A."/>
            <person name="Saif S."/>
            <person name="Shea T."/>
            <person name="Sisk P."/>
            <person name="Stolte C."/>
            <person name="Sykes S."/>
            <person name="Wortman J."/>
            <person name="Nusbaum C."/>
            <person name="Birren B."/>
        </authorList>
    </citation>
    <scope>NUCLEOTIDE SEQUENCE [LARGE SCALE GENOMIC DNA]</scope>
    <source>
        <strain evidence="1 2">CL02T12C19</strain>
    </source>
</reference>
<sequence length="61" mass="6700">MLLFAVVSMAQNKITVSGVVTDKTGETVIGASVRVKGQENMGLLRISTENTRFLAYRRMPL</sequence>
<protein>
    <recommendedName>
        <fullName evidence="3">TonB-dependent receptor plug domain-containing protein</fullName>
    </recommendedName>
</protein>